<name>A0A4U1BP20_9GAMM</name>
<gene>
    <name evidence="1" type="ORF">FCL42_13420</name>
</gene>
<dbReference type="RefSeq" id="WP_136863932.1">
    <property type="nucleotide sequence ID" value="NZ_SWCJ01000010.1"/>
</dbReference>
<dbReference type="EMBL" id="SWCJ01000010">
    <property type="protein sequence ID" value="TKB53950.1"/>
    <property type="molecule type" value="Genomic_DNA"/>
</dbReference>
<evidence type="ECO:0000313" key="1">
    <source>
        <dbReference type="EMBL" id="TKB53950.1"/>
    </source>
</evidence>
<evidence type="ECO:0000313" key="2">
    <source>
        <dbReference type="Proteomes" id="UP000305675"/>
    </source>
</evidence>
<dbReference type="Proteomes" id="UP000305675">
    <property type="component" value="Unassembled WGS sequence"/>
</dbReference>
<sequence>MASFALNRSSQWLGEHRWWLLPLCGISLLVALIDLGQRVIVSGEPVESELSDVAPKAVVWAPLDEQTQAKRWQPFKAQQQALEGSDSTTENAEDKLMSKEEQLSQQGNLNQLWVDDKTYRLMGVFTQDSSAFAVLLERDERNNTTKRRQVSKGQSLEEYLISGIGKQSVEIQAGERSIQLQIFAQQ</sequence>
<reference evidence="1 2" key="1">
    <citation type="submission" date="2019-04" db="EMBL/GenBank/DDBJ databases">
        <authorList>
            <person name="Hwang J.C."/>
        </authorList>
    </citation>
    <scope>NUCLEOTIDE SEQUENCE [LARGE SCALE GENOMIC DNA]</scope>
    <source>
        <strain evidence="1 2">IMCC35002</strain>
    </source>
</reference>
<dbReference type="AlphaFoldDB" id="A0A4U1BP20"/>
<accession>A0A4U1BP20</accession>
<comment type="caution">
    <text evidence="1">The sequence shown here is derived from an EMBL/GenBank/DDBJ whole genome shotgun (WGS) entry which is preliminary data.</text>
</comment>
<keyword evidence="2" id="KW-1185">Reference proteome</keyword>
<protein>
    <submittedName>
        <fullName evidence="1">Uncharacterized protein</fullName>
    </submittedName>
</protein>
<proteinExistence type="predicted"/>
<organism evidence="1 2">
    <name type="scientific">Ferrimonas aestuarii</name>
    <dbReference type="NCBI Taxonomy" id="2569539"/>
    <lineage>
        <taxon>Bacteria</taxon>
        <taxon>Pseudomonadati</taxon>
        <taxon>Pseudomonadota</taxon>
        <taxon>Gammaproteobacteria</taxon>
        <taxon>Alteromonadales</taxon>
        <taxon>Ferrimonadaceae</taxon>
        <taxon>Ferrimonas</taxon>
    </lineage>
</organism>